<accession>A0AAV4M9R5</accession>
<organism evidence="1 2">
    <name type="scientific">Caerostris extrusa</name>
    <name type="common">Bark spider</name>
    <name type="synonym">Caerostris bankana</name>
    <dbReference type="NCBI Taxonomy" id="172846"/>
    <lineage>
        <taxon>Eukaryota</taxon>
        <taxon>Metazoa</taxon>
        <taxon>Ecdysozoa</taxon>
        <taxon>Arthropoda</taxon>
        <taxon>Chelicerata</taxon>
        <taxon>Arachnida</taxon>
        <taxon>Araneae</taxon>
        <taxon>Araneomorphae</taxon>
        <taxon>Entelegynae</taxon>
        <taxon>Araneoidea</taxon>
        <taxon>Araneidae</taxon>
        <taxon>Caerostris</taxon>
    </lineage>
</organism>
<name>A0AAV4M9R5_CAEEX</name>
<dbReference type="EMBL" id="BPLR01002013">
    <property type="protein sequence ID" value="GIX68995.1"/>
    <property type="molecule type" value="Genomic_DNA"/>
</dbReference>
<sequence>MFAVREITRFLELKKEVLKKGNEIERMSSHRLECHRYSNCSRDVCVTGSPARFSDNMLPDSNESMTNWQSKQSHFHKWSHCFSESK</sequence>
<evidence type="ECO:0000313" key="1">
    <source>
        <dbReference type="EMBL" id="GIX68995.1"/>
    </source>
</evidence>
<keyword evidence="2" id="KW-1185">Reference proteome</keyword>
<dbReference type="Proteomes" id="UP001054945">
    <property type="component" value="Unassembled WGS sequence"/>
</dbReference>
<comment type="caution">
    <text evidence="1">The sequence shown here is derived from an EMBL/GenBank/DDBJ whole genome shotgun (WGS) entry which is preliminary data.</text>
</comment>
<evidence type="ECO:0000313" key="2">
    <source>
        <dbReference type="Proteomes" id="UP001054945"/>
    </source>
</evidence>
<reference evidence="1 2" key="1">
    <citation type="submission" date="2021-06" db="EMBL/GenBank/DDBJ databases">
        <title>Caerostris extrusa draft genome.</title>
        <authorList>
            <person name="Kono N."/>
            <person name="Arakawa K."/>
        </authorList>
    </citation>
    <scope>NUCLEOTIDE SEQUENCE [LARGE SCALE GENOMIC DNA]</scope>
</reference>
<dbReference type="AlphaFoldDB" id="A0AAV4M9R5"/>
<protein>
    <submittedName>
        <fullName evidence="1">Uncharacterized protein</fullName>
    </submittedName>
</protein>
<gene>
    <name evidence="1" type="ORF">CEXT_508871</name>
</gene>
<proteinExistence type="predicted"/>